<dbReference type="Pfam" id="PF01480">
    <property type="entry name" value="PWI"/>
    <property type="match status" value="1"/>
</dbReference>
<keyword evidence="1" id="KW-0507">mRNA processing</keyword>
<evidence type="ECO:0000256" key="9">
    <source>
        <dbReference type="SAM" id="MobiDB-lite"/>
    </source>
</evidence>
<feature type="compositionally biased region" description="Basic and acidic residues" evidence="9">
    <location>
        <begin position="120"/>
        <end position="140"/>
    </location>
</feature>
<dbReference type="PANTHER" id="PTHR14398">
    <property type="entry name" value="RNA RECOGNITION RRM/RNP DOMAIN"/>
    <property type="match status" value="1"/>
</dbReference>
<dbReference type="PROSITE" id="PS50102">
    <property type="entry name" value="RRM"/>
    <property type="match status" value="1"/>
</dbReference>
<gene>
    <name evidence="12" type="ORF">IWQ62_002761</name>
</gene>
<feature type="compositionally biased region" description="Basic residues" evidence="9">
    <location>
        <begin position="106"/>
        <end position="115"/>
    </location>
</feature>
<protein>
    <submittedName>
        <fullName evidence="12">Uncharacterized protein</fullName>
    </submittedName>
</protein>
<feature type="region of interest" description="Disordered" evidence="9">
    <location>
        <begin position="267"/>
        <end position="293"/>
    </location>
</feature>
<keyword evidence="13" id="KW-1185">Reference proteome</keyword>
<dbReference type="PROSITE" id="PS50103">
    <property type="entry name" value="ZF_C3H1"/>
    <property type="match status" value="1"/>
</dbReference>
<dbReference type="InterPro" id="IPR012677">
    <property type="entry name" value="Nucleotide-bd_a/b_plait_sf"/>
</dbReference>
<keyword evidence="2 8" id="KW-0479">Metal-binding</keyword>
<dbReference type="SUPFAM" id="SSF54928">
    <property type="entry name" value="RNA-binding domain, RBD"/>
    <property type="match status" value="1"/>
</dbReference>
<keyword evidence="3 8" id="KW-0863">Zinc-finger</keyword>
<dbReference type="Gene3D" id="3.30.70.330">
    <property type="match status" value="1"/>
</dbReference>
<dbReference type="InterPro" id="IPR036855">
    <property type="entry name" value="Znf_CCCH_sf"/>
</dbReference>
<dbReference type="SMART" id="SM00356">
    <property type="entry name" value="ZnF_C3H1"/>
    <property type="match status" value="1"/>
</dbReference>
<dbReference type="GO" id="GO:0005634">
    <property type="term" value="C:nucleus"/>
    <property type="evidence" value="ECO:0007669"/>
    <property type="project" value="TreeGrafter"/>
</dbReference>
<dbReference type="EMBL" id="JANBPY010000636">
    <property type="protein sequence ID" value="KAJ1965037.1"/>
    <property type="molecule type" value="Genomic_DNA"/>
</dbReference>
<evidence type="ECO:0000256" key="5">
    <source>
        <dbReference type="ARBA" id="ARBA00022884"/>
    </source>
</evidence>
<evidence type="ECO:0000256" key="2">
    <source>
        <dbReference type="ARBA" id="ARBA00022723"/>
    </source>
</evidence>
<feature type="domain" description="C3H1-type" evidence="11">
    <location>
        <begin position="192"/>
        <end position="220"/>
    </location>
</feature>
<dbReference type="InterPro" id="IPR002483">
    <property type="entry name" value="PWI_dom"/>
</dbReference>
<comment type="function">
    <text evidence="6">May be involved in the turnover of nuclear polyadenylated (pA+) RNA.</text>
</comment>
<evidence type="ECO:0000256" key="4">
    <source>
        <dbReference type="ARBA" id="ARBA00022833"/>
    </source>
</evidence>
<dbReference type="InterPro" id="IPR045137">
    <property type="entry name" value="RBM26/27"/>
</dbReference>
<accession>A0A9W8E3I9</accession>
<dbReference type="AlphaFoldDB" id="A0A9W8E3I9"/>
<keyword evidence="4 8" id="KW-0862">Zinc</keyword>
<dbReference type="GO" id="GO:0006397">
    <property type="term" value="P:mRNA processing"/>
    <property type="evidence" value="ECO:0007669"/>
    <property type="project" value="UniProtKB-KW"/>
</dbReference>
<feature type="compositionally biased region" description="Low complexity" evidence="9">
    <location>
        <begin position="638"/>
        <end position="654"/>
    </location>
</feature>
<evidence type="ECO:0000259" key="11">
    <source>
        <dbReference type="PROSITE" id="PS50103"/>
    </source>
</evidence>
<dbReference type="InterPro" id="IPR036483">
    <property type="entry name" value="PWI_dom_sf"/>
</dbReference>
<feature type="region of interest" description="Disordered" evidence="9">
    <location>
        <begin position="632"/>
        <end position="654"/>
    </location>
</feature>
<feature type="domain" description="RRM" evidence="10">
    <location>
        <begin position="299"/>
        <end position="371"/>
    </location>
</feature>
<dbReference type="Gene3D" id="1.20.1390.10">
    <property type="entry name" value="PWI domain"/>
    <property type="match status" value="1"/>
</dbReference>
<evidence type="ECO:0000256" key="7">
    <source>
        <dbReference type="PROSITE-ProRule" id="PRU00176"/>
    </source>
</evidence>
<organism evidence="12 13">
    <name type="scientific">Dispira parvispora</name>
    <dbReference type="NCBI Taxonomy" id="1520584"/>
    <lineage>
        <taxon>Eukaryota</taxon>
        <taxon>Fungi</taxon>
        <taxon>Fungi incertae sedis</taxon>
        <taxon>Zoopagomycota</taxon>
        <taxon>Kickxellomycotina</taxon>
        <taxon>Dimargaritomycetes</taxon>
        <taxon>Dimargaritales</taxon>
        <taxon>Dimargaritaceae</taxon>
        <taxon>Dispira</taxon>
    </lineage>
</organism>
<evidence type="ECO:0000313" key="12">
    <source>
        <dbReference type="EMBL" id="KAJ1965037.1"/>
    </source>
</evidence>
<feature type="region of interest" description="Disordered" evidence="9">
    <location>
        <begin position="531"/>
        <end position="554"/>
    </location>
</feature>
<dbReference type="Proteomes" id="UP001150925">
    <property type="component" value="Unassembled WGS sequence"/>
</dbReference>
<dbReference type="GO" id="GO:0003723">
    <property type="term" value="F:RNA binding"/>
    <property type="evidence" value="ECO:0007669"/>
    <property type="project" value="UniProtKB-UniRule"/>
</dbReference>
<feature type="region of interest" description="Disordered" evidence="9">
    <location>
        <begin position="90"/>
        <end position="161"/>
    </location>
</feature>
<dbReference type="SUPFAM" id="SSF90229">
    <property type="entry name" value="CCCH zinc finger"/>
    <property type="match status" value="1"/>
</dbReference>
<dbReference type="InterPro" id="IPR000504">
    <property type="entry name" value="RRM_dom"/>
</dbReference>
<evidence type="ECO:0000256" key="6">
    <source>
        <dbReference type="ARBA" id="ARBA00043866"/>
    </source>
</evidence>
<reference evidence="12" key="1">
    <citation type="submission" date="2022-07" db="EMBL/GenBank/DDBJ databases">
        <title>Phylogenomic reconstructions and comparative analyses of Kickxellomycotina fungi.</title>
        <authorList>
            <person name="Reynolds N.K."/>
            <person name="Stajich J.E."/>
            <person name="Barry K."/>
            <person name="Grigoriev I.V."/>
            <person name="Crous P."/>
            <person name="Smith M.E."/>
        </authorList>
    </citation>
    <scope>NUCLEOTIDE SEQUENCE</scope>
    <source>
        <strain evidence="12">RSA 1196</strain>
    </source>
</reference>
<dbReference type="SUPFAM" id="SSF101233">
    <property type="entry name" value="PWI domain"/>
    <property type="match status" value="1"/>
</dbReference>
<evidence type="ECO:0000313" key="13">
    <source>
        <dbReference type="Proteomes" id="UP001150925"/>
    </source>
</evidence>
<proteinExistence type="predicted"/>
<dbReference type="InterPro" id="IPR035979">
    <property type="entry name" value="RBD_domain_sf"/>
</dbReference>
<evidence type="ECO:0000256" key="3">
    <source>
        <dbReference type="ARBA" id="ARBA00022771"/>
    </source>
</evidence>
<dbReference type="OrthoDB" id="443401at2759"/>
<dbReference type="PANTHER" id="PTHR14398:SF0">
    <property type="entry name" value="ZINC FINGER PROTEIN SWM"/>
    <property type="match status" value="1"/>
</dbReference>
<dbReference type="InterPro" id="IPR000571">
    <property type="entry name" value="Znf_CCCH"/>
</dbReference>
<keyword evidence="5 7" id="KW-0694">RNA-binding</keyword>
<name>A0A9W8E3I9_9FUNG</name>
<feature type="zinc finger region" description="C3H1-type" evidence="8">
    <location>
        <begin position="192"/>
        <end position="220"/>
    </location>
</feature>
<evidence type="ECO:0000256" key="8">
    <source>
        <dbReference type="PROSITE-ProRule" id="PRU00723"/>
    </source>
</evidence>
<dbReference type="GO" id="GO:0008270">
    <property type="term" value="F:zinc ion binding"/>
    <property type="evidence" value="ECO:0007669"/>
    <property type="project" value="UniProtKB-KW"/>
</dbReference>
<evidence type="ECO:0000259" key="10">
    <source>
        <dbReference type="PROSITE" id="PS50102"/>
    </source>
</evidence>
<comment type="caution">
    <text evidence="12">The sequence shown here is derived from an EMBL/GenBank/DDBJ whole genome shotgun (WGS) entry which is preliminary data.</text>
</comment>
<dbReference type="Gene3D" id="4.10.1000.10">
    <property type="entry name" value="Zinc finger, CCCH-type"/>
    <property type="match status" value="1"/>
</dbReference>
<evidence type="ECO:0000256" key="1">
    <source>
        <dbReference type="ARBA" id="ARBA00022664"/>
    </source>
</evidence>
<sequence length="654" mass="72201">MQLQETELANLKAFLSEKLQSISDADPDVLSDYIVVLLEHSQPTPELKDNCKSQLEEFLTTNTSSFVDELFDYLEQKRHLVISSTLPAESSDAQAYRATHSSHSERSRRRSRSRSPARFNENDGRGSRDDRYDDRRHLDSDMGIDMDMQSERPHEYNSRNNGAMGELNETGSFQMGGNQSMLDQPGLTGTVEKSHKPCFAFQRTGRCTKGDRCRYQHVRQPPFHAGPMGFPGAMGPGRPFPGGPFPGHNGSHFAPGPMMMQQGPPGEGIRPAPGAGPGSQWGRRPHSHRSDSAAPLSDTILIVNKVPMECMATEAIISFFSQFGEIKNVQLEPERHRAEVEFADPAAARAAFDSPMPIFGNRFVTVFWKKLGGGAEGSTFNASGPYRPTWRPPVRPLPFTPDGTSFQSRTYVREGVQPHGEGYDPKLLDADRKLKLLEIQKLKQGLITSQLEQQKKLLGMLGELPAGSAEKETILVSLRKVKASLEKLLASATDGTKTTVEALHTTDGDTDEKQKLQSQLDTLRAQAKALGINPHQPGSGTGRGMPASAPRSFKLDNRPRNIRVANVPDEMREDVKVKFTTFGHSHNIIEPENTSDMIFQYEARWQAEQAMTKAASVPELAPFSITWLANQEVPSGESTATQTPTQSSSMAMDT</sequence>